<keyword evidence="1" id="KW-0472">Membrane</keyword>
<dbReference type="EMBL" id="QFYS01000006">
    <property type="protein sequence ID" value="RAK64465.1"/>
    <property type="molecule type" value="Genomic_DNA"/>
</dbReference>
<dbReference type="OrthoDB" id="5766933at2"/>
<gene>
    <name evidence="3" type="ORF">DJ019_13745</name>
</gene>
<keyword evidence="1" id="KW-1133">Transmembrane helix</keyword>
<keyword evidence="1" id="KW-0812">Transmembrane</keyword>
<dbReference type="Proteomes" id="UP000249524">
    <property type="component" value="Unassembled WGS sequence"/>
</dbReference>
<protein>
    <recommendedName>
        <fullName evidence="2">Ice-binding protein C-terminal domain-containing protein</fullName>
    </recommendedName>
</protein>
<evidence type="ECO:0000313" key="4">
    <source>
        <dbReference type="Proteomes" id="UP000249524"/>
    </source>
</evidence>
<accession>A0A328BCR5</accession>
<organism evidence="3 4">
    <name type="scientific">Phenylobacterium kunshanense</name>
    <dbReference type="NCBI Taxonomy" id="1445034"/>
    <lineage>
        <taxon>Bacteria</taxon>
        <taxon>Pseudomonadati</taxon>
        <taxon>Pseudomonadota</taxon>
        <taxon>Alphaproteobacteria</taxon>
        <taxon>Caulobacterales</taxon>
        <taxon>Caulobacteraceae</taxon>
        <taxon>Phenylobacterium</taxon>
    </lineage>
</organism>
<comment type="caution">
    <text evidence="3">The sequence shown here is derived from an EMBL/GenBank/DDBJ whole genome shotgun (WGS) entry which is preliminary data.</text>
</comment>
<reference evidence="3 4" key="1">
    <citation type="submission" date="2018-05" db="EMBL/GenBank/DDBJ databases">
        <authorList>
            <person name="Lanie J.A."/>
            <person name="Ng W.-L."/>
            <person name="Kazmierczak K.M."/>
            <person name="Andrzejewski T.M."/>
            <person name="Davidsen T.M."/>
            <person name="Wayne K.J."/>
            <person name="Tettelin H."/>
            <person name="Glass J.I."/>
            <person name="Rusch D."/>
            <person name="Podicherti R."/>
            <person name="Tsui H.-C.T."/>
            <person name="Winkler M.E."/>
        </authorList>
    </citation>
    <scope>NUCLEOTIDE SEQUENCE [LARGE SCALE GENOMIC DNA]</scope>
    <source>
        <strain evidence="3 4">BUT-10</strain>
    </source>
</reference>
<name>A0A328BCR5_9CAUL</name>
<keyword evidence="4" id="KW-1185">Reference proteome</keyword>
<proteinExistence type="predicted"/>
<evidence type="ECO:0000256" key="1">
    <source>
        <dbReference type="SAM" id="Phobius"/>
    </source>
</evidence>
<dbReference type="Pfam" id="PF07589">
    <property type="entry name" value="PEP-CTERM"/>
    <property type="match status" value="1"/>
</dbReference>
<evidence type="ECO:0000259" key="2">
    <source>
        <dbReference type="Pfam" id="PF07589"/>
    </source>
</evidence>
<feature type="transmembrane region" description="Helical" evidence="1">
    <location>
        <begin position="135"/>
        <end position="152"/>
    </location>
</feature>
<dbReference type="InterPro" id="IPR013424">
    <property type="entry name" value="Ice-binding_C"/>
</dbReference>
<feature type="domain" description="Ice-binding protein C-terminal" evidence="2">
    <location>
        <begin position="131"/>
        <end position="154"/>
    </location>
</feature>
<sequence length="162" mass="17139">MGFTTPADDFRAGGSWWGGAGPILSAKVSIDGVDLDLDLSHYSYADSYGGAWTWLSGRSPTAGNNDNVLSAMVYHDAPADLAAPFFVYAYGSGALQLYKPDSWGEMLAETEFEFGGLEVTYVGPSPTPGGVPEPATWALMIAGFGLAGAALRRRRIAYPMAM</sequence>
<dbReference type="AlphaFoldDB" id="A0A328BCR5"/>
<dbReference type="NCBIfam" id="NF035944">
    <property type="entry name" value="PEPxxWA-CTERM"/>
    <property type="match status" value="1"/>
</dbReference>
<evidence type="ECO:0000313" key="3">
    <source>
        <dbReference type="EMBL" id="RAK64465.1"/>
    </source>
</evidence>
<dbReference type="NCBIfam" id="TIGR02595">
    <property type="entry name" value="PEP_CTERM"/>
    <property type="match status" value="1"/>
</dbReference>